<reference evidence="5" key="1">
    <citation type="journal article" date="2020" name="Mol. Plant Microbe">
        <title>Rhizobial microsymbionts of the narrowly endemic Oxytropis species growing in Kamchatka are characterized by significant genetic diversity and possess a set of genes that are associated with T3SS and T6SS secretion systems and can affect the development of symbiosis.</title>
        <authorList>
            <person name="Safronova V."/>
            <person name="Guro P."/>
            <person name="Sazanova A."/>
            <person name="Kuznetsova I."/>
            <person name="Belimov A."/>
            <person name="Yakubov V."/>
            <person name="Chirak E."/>
            <person name="Afonin A."/>
            <person name="Gogolev Y."/>
            <person name="Andronov E."/>
            <person name="Tikhonovich I."/>
        </authorList>
    </citation>
    <scope>NUCLEOTIDE SEQUENCE [LARGE SCALE GENOMIC DNA]</scope>
    <source>
        <strain evidence="5">583</strain>
        <plasmid evidence="5">p_3</plasmid>
    </source>
</reference>
<dbReference type="GO" id="GO:1902201">
    <property type="term" value="P:negative regulation of bacterial-type flagellum-dependent cell motility"/>
    <property type="evidence" value="ECO:0007669"/>
    <property type="project" value="TreeGrafter"/>
</dbReference>
<dbReference type="Proteomes" id="UP000515465">
    <property type="component" value="Plasmid p_3"/>
</dbReference>
<accession>A0A7G6T596</accession>
<dbReference type="AlphaFoldDB" id="A0A7G6T596"/>
<geneLocation type="plasmid" evidence="4 5">
    <name>p_3</name>
</geneLocation>
<protein>
    <recommendedName>
        <fullName evidence="1">diguanylate cyclase</fullName>
        <ecNumber evidence="1">2.7.7.65</ecNumber>
    </recommendedName>
</protein>
<dbReference type="InterPro" id="IPR000160">
    <property type="entry name" value="GGDEF_dom"/>
</dbReference>
<gene>
    <name evidence="4" type="ORF">HB778_36480</name>
</gene>
<keyword evidence="4" id="KW-0614">Plasmid</keyword>
<dbReference type="NCBIfam" id="TIGR00254">
    <property type="entry name" value="GGDEF"/>
    <property type="match status" value="1"/>
</dbReference>
<dbReference type="GO" id="GO:0005886">
    <property type="term" value="C:plasma membrane"/>
    <property type="evidence" value="ECO:0007669"/>
    <property type="project" value="TreeGrafter"/>
</dbReference>
<evidence type="ECO:0000313" key="4">
    <source>
        <dbReference type="EMBL" id="QND61928.1"/>
    </source>
</evidence>
<evidence type="ECO:0000256" key="1">
    <source>
        <dbReference type="ARBA" id="ARBA00012528"/>
    </source>
</evidence>
<proteinExistence type="predicted"/>
<evidence type="ECO:0000256" key="2">
    <source>
        <dbReference type="ARBA" id="ARBA00034247"/>
    </source>
</evidence>
<dbReference type="PANTHER" id="PTHR45138">
    <property type="entry name" value="REGULATORY COMPONENTS OF SENSORY TRANSDUCTION SYSTEM"/>
    <property type="match status" value="1"/>
</dbReference>
<evidence type="ECO:0000313" key="5">
    <source>
        <dbReference type="Proteomes" id="UP000515465"/>
    </source>
</evidence>
<dbReference type="CDD" id="cd01949">
    <property type="entry name" value="GGDEF"/>
    <property type="match status" value="1"/>
</dbReference>
<dbReference type="GO" id="GO:0043709">
    <property type="term" value="P:cell adhesion involved in single-species biofilm formation"/>
    <property type="evidence" value="ECO:0007669"/>
    <property type="project" value="TreeGrafter"/>
</dbReference>
<organism evidence="4 5">
    <name type="scientific">Mesorhizobium huakuii</name>
    <dbReference type="NCBI Taxonomy" id="28104"/>
    <lineage>
        <taxon>Bacteria</taxon>
        <taxon>Pseudomonadati</taxon>
        <taxon>Pseudomonadota</taxon>
        <taxon>Alphaproteobacteria</taxon>
        <taxon>Hyphomicrobiales</taxon>
        <taxon>Phyllobacteriaceae</taxon>
        <taxon>Mesorhizobium</taxon>
    </lineage>
</organism>
<dbReference type="EMBL" id="CP050298">
    <property type="protein sequence ID" value="QND61928.1"/>
    <property type="molecule type" value="Genomic_DNA"/>
</dbReference>
<evidence type="ECO:0000259" key="3">
    <source>
        <dbReference type="PROSITE" id="PS50887"/>
    </source>
</evidence>
<feature type="domain" description="GGDEF" evidence="3">
    <location>
        <begin position="49"/>
        <end position="190"/>
    </location>
</feature>
<dbReference type="Gene3D" id="3.30.70.270">
    <property type="match status" value="1"/>
</dbReference>
<dbReference type="PANTHER" id="PTHR45138:SF9">
    <property type="entry name" value="DIGUANYLATE CYCLASE DGCM-RELATED"/>
    <property type="match status" value="1"/>
</dbReference>
<dbReference type="GO" id="GO:0052621">
    <property type="term" value="F:diguanylate cyclase activity"/>
    <property type="evidence" value="ECO:0007669"/>
    <property type="project" value="UniProtKB-EC"/>
</dbReference>
<dbReference type="SUPFAM" id="SSF55073">
    <property type="entry name" value="Nucleotide cyclase"/>
    <property type="match status" value="1"/>
</dbReference>
<name>A0A7G6T596_9HYPH</name>
<dbReference type="EC" id="2.7.7.65" evidence="1"/>
<dbReference type="SMART" id="SM00267">
    <property type="entry name" value="GGDEF"/>
    <property type="match status" value="1"/>
</dbReference>
<comment type="catalytic activity">
    <reaction evidence="2">
        <text>2 GTP = 3',3'-c-di-GMP + 2 diphosphate</text>
        <dbReference type="Rhea" id="RHEA:24898"/>
        <dbReference type="ChEBI" id="CHEBI:33019"/>
        <dbReference type="ChEBI" id="CHEBI:37565"/>
        <dbReference type="ChEBI" id="CHEBI:58805"/>
        <dbReference type="EC" id="2.7.7.65"/>
    </reaction>
</comment>
<dbReference type="InterPro" id="IPR043128">
    <property type="entry name" value="Rev_trsase/Diguanyl_cyclase"/>
</dbReference>
<dbReference type="PROSITE" id="PS50887">
    <property type="entry name" value="GGDEF"/>
    <property type="match status" value="1"/>
</dbReference>
<sequence>MEKGAEKFALSEEQLRSLAMTDGLTGLANRRAFDETLDREWRRTVGSAGQMSLLLLDIDRFKGFNDKYGHQVGDDCLRAVAAAIRDVLHRPGDLASRYGGEELAVILPDTDGEGALEIAERLRLAIENLGLPHGDNPEGGGRVTVSIGSATALSRSGGTIRMPEGLLLAADTALYKAKHKGRNRVEAALLLASEGPDAA</sequence>
<dbReference type="Pfam" id="PF00990">
    <property type="entry name" value="GGDEF"/>
    <property type="match status" value="1"/>
</dbReference>
<dbReference type="InterPro" id="IPR029787">
    <property type="entry name" value="Nucleotide_cyclase"/>
</dbReference>
<dbReference type="FunFam" id="3.30.70.270:FF:000001">
    <property type="entry name" value="Diguanylate cyclase domain protein"/>
    <property type="match status" value="1"/>
</dbReference>
<dbReference type="InterPro" id="IPR050469">
    <property type="entry name" value="Diguanylate_Cyclase"/>
</dbReference>